<sequence>MATRLRSCASESSLVLLERRQSAQEEYQRRLREQRRSFLERTERRESSDLGSSSSGKGEACPKSFGSRVTTAVALVFVAWFLGLHFESFNWASEKTDYDRALETLDGLCPPLTRADNTTAKLRAFNFEDFQGDWHKVAWLREPDRDDMRCRFVTDSDQAKNLQHLEQISPTRDYRNKGYHFLLNRVSKLWVVDTDYKSWAMLYTCSPHFGTTTQQAFIVSRKKTLDIVTMGDVLTKWSEYNIPWKEFKIKEQQHQCA</sequence>
<keyword evidence="5" id="KW-1185">Reference proteome</keyword>
<dbReference type="InterPro" id="IPR000566">
    <property type="entry name" value="Lipocln_cytosolic_FA-bd_dom"/>
</dbReference>
<dbReference type="EMBL" id="CP031044">
    <property type="protein sequence ID" value="QDZ23688.1"/>
    <property type="molecule type" value="Genomic_DNA"/>
</dbReference>
<reference evidence="3" key="2">
    <citation type="submission" date="2021-01" db="EMBL/GenBank/DDBJ databases">
        <authorList>
            <person name="Corre E."/>
            <person name="Pelletier E."/>
            <person name="Niang G."/>
            <person name="Scheremetjew M."/>
            <person name="Finn R."/>
            <person name="Kale V."/>
            <person name="Holt S."/>
            <person name="Cochrane G."/>
            <person name="Meng A."/>
            <person name="Brown T."/>
            <person name="Cohen L."/>
        </authorList>
    </citation>
    <scope>NUCLEOTIDE SEQUENCE</scope>
    <source>
        <strain evidence="3">CCMP1205</strain>
    </source>
</reference>
<evidence type="ECO:0000313" key="5">
    <source>
        <dbReference type="Proteomes" id="UP000316726"/>
    </source>
</evidence>
<dbReference type="SUPFAM" id="SSF50814">
    <property type="entry name" value="Lipocalins"/>
    <property type="match status" value="1"/>
</dbReference>
<protein>
    <recommendedName>
        <fullName evidence="2">Lipocalin/cytosolic fatty-acid binding domain-containing protein</fullName>
    </recommendedName>
</protein>
<dbReference type="Gene3D" id="2.40.128.20">
    <property type="match status" value="1"/>
</dbReference>
<organism evidence="4 5">
    <name type="scientific">Chloropicon primus</name>
    <dbReference type="NCBI Taxonomy" id="1764295"/>
    <lineage>
        <taxon>Eukaryota</taxon>
        <taxon>Viridiplantae</taxon>
        <taxon>Chlorophyta</taxon>
        <taxon>Chloropicophyceae</taxon>
        <taxon>Chloropicales</taxon>
        <taxon>Chloropicaceae</taxon>
        <taxon>Chloropicon</taxon>
    </lineage>
</organism>
<feature type="compositionally biased region" description="Basic and acidic residues" evidence="1">
    <location>
        <begin position="38"/>
        <end position="48"/>
    </location>
</feature>
<dbReference type="EMBL" id="HBHL01004197">
    <property type="protein sequence ID" value="CAD9713820.1"/>
    <property type="molecule type" value="Transcribed_RNA"/>
</dbReference>
<dbReference type="AlphaFoldDB" id="A0A5B8MSF9"/>
<name>A0A5B8MSF9_9CHLO</name>
<proteinExistence type="predicted"/>
<accession>A0A5B8MSF9</accession>
<gene>
    <name evidence="4" type="ORF">A3770_11p62060</name>
    <name evidence="3" type="ORF">CPRI1469_LOCUS2672</name>
</gene>
<reference evidence="4 5" key="1">
    <citation type="submission" date="2018-07" db="EMBL/GenBank/DDBJ databases">
        <title>The complete nuclear genome of the prasinophyte Chloropicon primus (CCMP1205).</title>
        <authorList>
            <person name="Pombert J.-F."/>
            <person name="Otis C."/>
            <person name="Turmel M."/>
            <person name="Lemieux C."/>
        </authorList>
    </citation>
    <scope>NUCLEOTIDE SEQUENCE [LARGE SCALE GENOMIC DNA]</scope>
    <source>
        <strain evidence="4 5">CCMP1205</strain>
    </source>
</reference>
<dbReference type="InterPro" id="IPR012674">
    <property type="entry name" value="Calycin"/>
</dbReference>
<feature type="region of interest" description="Disordered" evidence="1">
    <location>
        <begin position="38"/>
        <end position="63"/>
    </location>
</feature>
<feature type="compositionally biased region" description="Low complexity" evidence="1">
    <location>
        <begin position="49"/>
        <end position="58"/>
    </location>
</feature>
<dbReference type="OrthoDB" id="565904at2759"/>
<evidence type="ECO:0000259" key="2">
    <source>
        <dbReference type="Pfam" id="PF00061"/>
    </source>
</evidence>
<evidence type="ECO:0000313" key="3">
    <source>
        <dbReference type="EMBL" id="CAD9713820.1"/>
    </source>
</evidence>
<feature type="domain" description="Lipocalin/cytosolic fatty-acid binding" evidence="2">
    <location>
        <begin position="185"/>
        <end position="229"/>
    </location>
</feature>
<evidence type="ECO:0000313" key="4">
    <source>
        <dbReference type="EMBL" id="QDZ23688.1"/>
    </source>
</evidence>
<dbReference type="Pfam" id="PF00061">
    <property type="entry name" value="Lipocalin"/>
    <property type="match status" value="1"/>
</dbReference>
<evidence type="ECO:0000256" key="1">
    <source>
        <dbReference type="SAM" id="MobiDB-lite"/>
    </source>
</evidence>
<dbReference type="Proteomes" id="UP000316726">
    <property type="component" value="Chromosome 11"/>
</dbReference>